<evidence type="ECO:0000256" key="1">
    <source>
        <dbReference type="ARBA" id="ARBA00009437"/>
    </source>
</evidence>
<dbReference type="PANTHER" id="PTHR30537:SF26">
    <property type="entry name" value="GLYCINE CLEAVAGE SYSTEM TRANSCRIPTIONAL ACTIVATOR"/>
    <property type="match status" value="1"/>
</dbReference>
<feature type="domain" description="HTH lysR-type" evidence="5">
    <location>
        <begin position="6"/>
        <end position="63"/>
    </location>
</feature>
<accession>A0A2N7FD88</accession>
<dbReference type="InterPro" id="IPR036388">
    <property type="entry name" value="WH-like_DNA-bd_sf"/>
</dbReference>
<name>A0A2N7FD88_VIBSP</name>
<dbReference type="RefSeq" id="WP_102516235.1">
    <property type="nucleotide sequence ID" value="NZ_CAWNSM010000019.1"/>
</dbReference>
<gene>
    <name evidence="6" type="ORF">BCU17_17620</name>
</gene>
<dbReference type="InterPro" id="IPR036390">
    <property type="entry name" value="WH_DNA-bd_sf"/>
</dbReference>
<keyword evidence="2" id="KW-0805">Transcription regulation</keyword>
<dbReference type="EMBL" id="MCWU01000019">
    <property type="protein sequence ID" value="PMJ67256.1"/>
    <property type="molecule type" value="Genomic_DNA"/>
</dbReference>
<protein>
    <submittedName>
        <fullName evidence="6">Transcriptional regulator</fullName>
    </submittedName>
</protein>
<evidence type="ECO:0000256" key="2">
    <source>
        <dbReference type="ARBA" id="ARBA00023015"/>
    </source>
</evidence>
<organism evidence="6 7">
    <name type="scientific">Vibrio splendidus</name>
    <dbReference type="NCBI Taxonomy" id="29497"/>
    <lineage>
        <taxon>Bacteria</taxon>
        <taxon>Pseudomonadati</taxon>
        <taxon>Pseudomonadota</taxon>
        <taxon>Gammaproteobacteria</taxon>
        <taxon>Vibrionales</taxon>
        <taxon>Vibrionaceae</taxon>
        <taxon>Vibrio</taxon>
    </lineage>
</organism>
<keyword evidence="4" id="KW-0804">Transcription</keyword>
<evidence type="ECO:0000256" key="4">
    <source>
        <dbReference type="ARBA" id="ARBA00023163"/>
    </source>
</evidence>
<sequence length="310" mass="34359">MNKTLPSTRTLLAFLSTAKHLNFTRAAHELNVTQGAVSRQVLSFEESLGCDLFYRHARGLSLTPKGEELVPLIQDTIQQLQSALNQVASSPSKIKLNAPSCITSWLLPKLMSFQQAFPEIDVELTSTIKHVFEPSFDPFDAVITYGKKPNQQSIVSQLLFNEQLAPVCQAQSIMQSHLVSDASTIIKPHKLAQYTWLHANNEQSDWRLWLEHIGSHDLSSKNNQQFATLDQAMNAAIQGFGIAIGDITLAKQDIDLGRLVKVSEGSIFSGNGYFLLQPKNRQNPSLSTLVDWLVDSRPITIAHSGASRPE</sequence>
<evidence type="ECO:0000313" key="7">
    <source>
        <dbReference type="Proteomes" id="UP000235330"/>
    </source>
</evidence>
<dbReference type="GO" id="GO:0003700">
    <property type="term" value="F:DNA-binding transcription factor activity"/>
    <property type="evidence" value="ECO:0007669"/>
    <property type="project" value="InterPro"/>
</dbReference>
<dbReference type="InterPro" id="IPR005119">
    <property type="entry name" value="LysR_subst-bd"/>
</dbReference>
<dbReference type="AlphaFoldDB" id="A0A2N7FD88"/>
<comment type="similarity">
    <text evidence="1">Belongs to the LysR transcriptional regulatory family.</text>
</comment>
<dbReference type="GO" id="GO:0006351">
    <property type="term" value="P:DNA-templated transcription"/>
    <property type="evidence" value="ECO:0007669"/>
    <property type="project" value="TreeGrafter"/>
</dbReference>
<dbReference type="SUPFAM" id="SSF46785">
    <property type="entry name" value="Winged helix' DNA-binding domain"/>
    <property type="match status" value="1"/>
</dbReference>
<reference evidence="7" key="1">
    <citation type="submission" date="2016-07" db="EMBL/GenBank/DDBJ databases">
        <title>Nontailed viruses are major unrecognized killers of bacteria in the ocean.</title>
        <authorList>
            <person name="Kauffman K."/>
            <person name="Hussain F."/>
            <person name="Yang J."/>
            <person name="Arevalo P."/>
            <person name="Brown J."/>
            <person name="Cutler M."/>
            <person name="Kelly L."/>
            <person name="Polz M.F."/>
        </authorList>
    </citation>
    <scope>NUCLEOTIDE SEQUENCE [LARGE SCALE GENOMIC DNA]</scope>
    <source>
        <strain evidence="7">10N.261.55.E11</strain>
    </source>
</reference>
<dbReference type="GO" id="GO:0043565">
    <property type="term" value="F:sequence-specific DNA binding"/>
    <property type="evidence" value="ECO:0007669"/>
    <property type="project" value="TreeGrafter"/>
</dbReference>
<dbReference type="PROSITE" id="PS50931">
    <property type="entry name" value="HTH_LYSR"/>
    <property type="match status" value="1"/>
</dbReference>
<dbReference type="FunFam" id="1.10.10.10:FF:000001">
    <property type="entry name" value="LysR family transcriptional regulator"/>
    <property type="match status" value="1"/>
</dbReference>
<dbReference type="Gene3D" id="1.10.10.10">
    <property type="entry name" value="Winged helix-like DNA-binding domain superfamily/Winged helix DNA-binding domain"/>
    <property type="match status" value="1"/>
</dbReference>
<dbReference type="InterPro" id="IPR000847">
    <property type="entry name" value="LysR_HTH_N"/>
</dbReference>
<keyword evidence="3" id="KW-0238">DNA-binding</keyword>
<dbReference type="Pfam" id="PF03466">
    <property type="entry name" value="LysR_substrate"/>
    <property type="match status" value="1"/>
</dbReference>
<dbReference type="SUPFAM" id="SSF53850">
    <property type="entry name" value="Periplasmic binding protein-like II"/>
    <property type="match status" value="1"/>
</dbReference>
<evidence type="ECO:0000259" key="5">
    <source>
        <dbReference type="PROSITE" id="PS50931"/>
    </source>
</evidence>
<evidence type="ECO:0000313" key="6">
    <source>
        <dbReference type="EMBL" id="PMJ67256.1"/>
    </source>
</evidence>
<dbReference type="InterPro" id="IPR058163">
    <property type="entry name" value="LysR-type_TF_proteobact-type"/>
</dbReference>
<dbReference type="Pfam" id="PF00126">
    <property type="entry name" value="HTH_1"/>
    <property type="match status" value="1"/>
</dbReference>
<evidence type="ECO:0000256" key="3">
    <source>
        <dbReference type="ARBA" id="ARBA00023125"/>
    </source>
</evidence>
<dbReference type="PRINTS" id="PR00039">
    <property type="entry name" value="HTHLYSR"/>
</dbReference>
<proteinExistence type="inferred from homology"/>
<dbReference type="Proteomes" id="UP000235330">
    <property type="component" value="Unassembled WGS sequence"/>
</dbReference>
<dbReference type="PANTHER" id="PTHR30537">
    <property type="entry name" value="HTH-TYPE TRANSCRIPTIONAL REGULATOR"/>
    <property type="match status" value="1"/>
</dbReference>
<comment type="caution">
    <text evidence="6">The sequence shown here is derived from an EMBL/GenBank/DDBJ whole genome shotgun (WGS) entry which is preliminary data.</text>
</comment>
<dbReference type="Gene3D" id="3.40.190.10">
    <property type="entry name" value="Periplasmic binding protein-like II"/>
    <property type="match status" value="2"/>
</dbReference>